<organism evidence="1 2">
    <name type="scientific">Aspergillus tanneri</name>
    <dbReference type="NCBI Taxonomy" id="1220188"/>
    <lineage>
        <taxon>Eukaryota</taxon>
        <taxon>Fungi</taxon>
        <taxon>Dikarya</taxon>
        <taxon>Ascomycota</taxon>
        <taxon>Pezizomycotina</taxon>
        <taxon>Eurotiomycetes</taxon>
        <taxon>Eurotiomycetidae</taxon>
        <taxon>Eurotiales</taxon>
        <taxon>Aspergillaceae</taxon>
        <taxon>Aspergillus</taxon>
        <taxon>Aspergillus subgen. Circumdati</taxon>
    </lineage>
</organism>
<dbReference type="EMBL" id="SOSA01000428">
    <property type="protein sequence ID" value="THC91304.1"/>
    <property type="molecule type" value="Genomic_DNA"/>
</dbReference>
<comment type="caution">
    <text evidence="1">The sequence shown here is derived from an EMBL/GenBank/DDBJ whole genome shotgun (WGS) entry which is preliminary data.</text>
</comment>
<evidence type="ECO:0000313" key="2">
    <source>
        <dbReference type="Proteomes" id="UP000308092"/>
    </source>
</evidence>
<evidence type="ECO:0000313" key="1">
    <source>
        <dbReference type="EMBL" id="THC91304.1"/>
    </source>
</evidence>
<keyword evidence="2" id="KW-1185">Reference proteome</keyword>
<dbReference type="STRING" id="1220188.A0A4V3UNI4"/>
<accession>A0A4V3UNI4</accession>
<dbReference type="Proteomes" id="UP000308092">
    <property type="component" value="Unassembled WGS sequence"/>
</dbReference>
<protein>
    <submittedName>
        <fullName evidence="1">Uncharacterized protein</fullName>
    </submittedName>
</protein>
<reference evidence="1 2" key="1">
    <citation type="submission" date="2019-03" db="EMBL/GenBank/DDBJ databases">
        <title>The genome sequence of a newly discovered highly antifungal drug resistant Aspergillus species, Aspergillus tanneri NIH 1004.</title>
        <authorList>
            <person name="Mounaud S."/>
            <person name="Singh I."/>
            <person name="Joardar V."/>
            <person name="Pakala S."/>
            <person name="Pakala S."/>
            <person name="Venepally P."/>
            <person name="Hoover J."/>
            <person name="Nierman W."/>
            <person name="Chung J."/>
            <person name="Losada L."/>
        </authorList>
    </citation>
    <scope>NUCLEOTIDE SEQUENCE [LARGE SCALE GENOMIC DNA]</scope>
    <source>
        <strain evidence="1 2">NIH1004</strain>
    </source>
</reference>
<proteinExistence type="predicted"/>
<dbReference type="VEuPathDB" id="FungiDB:EYZ11_009228"/>
<name>A0A4V3UNI4_9EURO</name>
<sequence length="281" mass="30671">MISHSEAVYVDLTGSETLVDRVDVSSRTTMALSVIVPLWKEADKPDGNSTSFTSPASSSGVASVLAGGLLKGRELARHAPRGYNPKQTTALWPTGLHLCTSKWKPLSKARYRHITNFGHIYGCLTQTEFIAESLEQEAWNSVTIHRQVEEAISHLERRRTSSIFSELDTCIVKGPKDTDPIGAGATFTNVPVNSSSATDPSALHQPRRQWAIVLRPENLSPLLVVQVASALFANLEKYAASAVPVLSTHWLSQSQGRNGMPVQLAWLAKETLKPDQKESSC</sequence>
<dbReference type="AlphaFoldDB" id="A0A4V3UNI4"/>
<gene>
    <name evidence="1" type="ORF">EYZ11_009228</name>
</gene>